<evidence type="ECO:0000313" key="2">
    <source>
        <dbReference type="EMBL" id="SCQ17354.1"/>
    </source>
</evidence>
<accession>H7CDD9</accession>
<name>H7CDD9_PLAOA</name>
<keyword evidence="1" id="KW-0933">Apicoplast</keyword>
<geneLocation type="apicoplast" evidence="1"/>
<dbReference type="EMBL" id="AB649417">
    <property type="protein sequence ID" value="BAL70559.1"/>
    <property type="molecule type" value="Genomic_DNA"/>
</dbReference>
<reference evidence="2 3" key="2">
    <citation type="submission" date="2016-06" db="EMBL/GenBank/DDBJ databases">
        <authorList>
            <consortium name="Pathogen Informatics"/>
        </authorList>
    </citation>
    <scope>NUCLEOTIDE SEQUENCE [LARGE SCALE GENOMIC DNA]</scope>
    <source>
        <strain evidence="2">PocGH01</strain>
    </source>
</reference>
<protein>
    <submittedName>
        <fullName evidence="1">Open reading frame 101</fullName>
    </submittedName>
</protein>
<dbReference type="AlphaFoldDB" id="H7CDD9"/>
<accession>A0A1D3UB41</accession>
<sequence>MKINIIKYYNKYNKKILKNNNYILNKKYITIKLNFYEYIKNKLQIYNFKGILINYCNKYNYIIILKYNNYNTIFLFLYLNSLNLINIYKIGKFNLIKI</sequence>
<gene>
    <name evidence="1" type="primary">ORF101</name>
    <name evidence="2" type="ORF">POCGH01_API004400</name>
</gene>
<proteinExistence type="predicted"/>
<dbReference type="EMBL" id="LT594596">
    <property type="protein sequence ID" value="SCQ17354.1"/>
    <property type="molecule type" value="Genomic_DNA"/>
</dbReference>
<evidence type="ECO:0000313" key="3">
    <source>
        <dbReference type="Proteomes" id="UP000242942"/>
    </source>
</evidence>
<keyword evidence="3" id="KW-1185">Reference proteome</keyword>
<reference evidence="1" key="1">
    <citation type="journal article" date="2012" name="Mol. Biol. Evol.">
        <title>The Plasmodium Apicoplast Genome: Conserved Structure and Close Relationship of P. ovale to Rodent Malaria Parasites.</title>
        <authorList>
            <person name="Arisue N."/>
            <person name="Hashimoto T."/>
            <person name="Mitsui H."/>
            <person name="Palacpac N.M.Q."/>
            <person name="Kaneko A."/>
            <person name="Kawai S."/>
            <person name="Hasegawa M."/>
            <person name="Tanabe K."/>
            <person name="Horii T."/>
        </authorList>
    </citation>
    <scope>NUCLEOTIDE SEQUENCE</scope>
    <source>
        <strain evidence="1">NIGERIA II</strain>
    </source>
</reference>
<organism evidence="1">
    <name type="scientific">Plasmodium ovale</name>
    <name type="common">malaria parasite P. ovale</name>
    <dbReference type="NCBI Taxonomy" id="36330"/>
    <lineage>
        <taxon>Eukaryota</taxon>
        <taxon>Sar</taxon>
        <taxon>Alveolata</taxon>
        <taxon>Apicomplexa</taxon>
        <taxon>Aconoidasida</taxon>
        <taxon>Haemosporida</taxon>
        <taxon>Plasmodiidae</taxon>
        <taxon>Plasmodium</taxon>
        <taxon>Plasmodium (Plasmodium)</taxon>
    </lineage>
</organism>
<dbReference type="Proteomes" id="UP000242942">
    <property type="component" value="Apicoplast API"/>
</dbReference>
<keyword evidence="1" id="KW-0934">Plastid</keyword>
<evidence type="ECO:0000313" key="1">
    <source>
        <dbReference type="EMBL" id="BAL70559.1"/>
    </source>
</evidence>